<reference evidence="2" key="1">
    <citation type="journal article" date="2021" name="BMC Genomics">
        <title>Chromosome-level genome assembly and manually-curated proteome of model necrotroph Parastagonospora nodorum Sn15 reveals a genome-wide trove of candidate effector homologs, and redundancy of virulence-related functions within an accessory chromosome.</title>
        <authorList>
            <person name="Bertazzoni S."/>
            <person name="Jones D.A.B."/>
            <person name="Phan H.T."/>
            <person name="Tan K.-C."/>
            <person name="Hane J.K."/>
        </authorList>
    </citation>
    <scope>NUCLEOTIDE SEQUENCE [LARGE SCALE GENOMIC DNA]</scope>
    <source>
        <strain evidence="2">SN15 / ATCC MYA-4574 / FGSC 10173)</strain>
    </source>
</reference>
<dbReference type="AlphaFoldDB" id="A0A7U2F7U8"/>
<dbReference type="Proteomes" id="UP000663193">
    <property type="component" value="Chromosome 8"/>
</dbReference>
<keyword evidence="2" id="KW-1185">Reference proteome</keyword>
<accession>A0A7U2F7U8</accession>
<dbReference type="EMBL" id="CP069030">
    <property type="protein sequence ID" value="QRC98120.1"/>
    <property type="molecule type" value="Genomic_DNA"/>
</dbReference>
<sequence>MPPRDSDERNACMLAKHVSLETKFLIATSMWRGLQSLGVFMQKVMLQLCCNSLLGFQESESTV</sequence>
<organism evidence="1 2">
    <name type="scientific">Phaeosphaeria nodorum (strain SN15 / ATCC MYA-4574 / FGSC 10173)</name>
    <name type="common">Glume blotch fungus</name>
    <name type="synonym">Parastagonospora nodorum</name>
    <dbReference type="NCBI Taxonomy" id="321614"/>
    <lineage>
        <taxon>Eukaryota</taxon>
        <taxon>Fungi</taxon>
        <taxon>Dikarya</taxon>
        <taxon>Ascomycota</taxon>
        <taxon>Pezizomycotina</taxon>
        <taxon>Dothideomycetes</taxon>
        <taxon>Pleosporomycetidae</taxon>
        <taxon>Pleosporales</taxon>
        <taxon>Pleosporineae</taxon>
        <taxon>Phaeosphaeriaceae</taxon>
        <taxon>Parastagonospora</taxon>
    </lineage>
</organism>
<evidence type="ECO:0000313" key="2">
    <source>
        <dbReference type="Proteomes" id="UP000663193"/>
    </source>
</evidence>
<evidence type="ECO:0000313" key="1">
    <source>
        <dbReference type="EMBL" id="QRC98120.1"/>
    </source>
</evidence>
<name>A0A7U2F7U8_PHANO</name>
<proteinExistence type="predicted"/>
<gene>
    <name evidence="1" type="ORF">JI435_411540</name>
</gene>
<protein>
    <submittedName>
        <fullName evidence="1">Uncharacterized protein</fullName>
    </submittedName>
</protein>
<dbReference type="VEuPathDB" id="FungiDB:JI435_411540"/>